<feature type="region of interest" description="Disordered" evidence="2">
    <location>
        <begin position="349"/>
        <end position="370"/>
    </location>
</feature>
<evidence type="ECO:0000259" key="3">
    <source>
        <dbReference type="Pfam" id="PF13699"/>
    </source>
</evidence>
<feature type="domain" description="eCIS core" evidence="3">
    <location>
        <begin position="246"/>
        <end position="323"/>
    </location>
</feature>
<keyword evidence="1" id="KW-0175">Coiled coil</keyword>
<comment type="caution">
    <text evidence="4">The sequence shown here is derived from an EMBL/GenBank/DDBJ whole genome shotgun (WGS) entry which is preliminary data.</text>
</comment>
<proteinExistence type="predicted"/>
<evidence type="ECO:0000313" key="5">
    <source>
        <dbReference type="Proteomes" id="UP000604341"/>
    </source>
</evidence>
<organism evidence="4 5">
    <name type="scientific">Deinococcus radiotolerans</name>
    <dbReference type="NCBI Taxonomy" id="1309407"/>
    <lineage>
        <taxon>Bacteria</taxon>
        <taxon>Thermotogati</taxon>
        <taxon>Deinococcota</taxon>
        <taxon>Deinococci</taxon>
        <taxon>Deinococcales</taxon>
        <taxon>Deinococcaceae</taxon>
        <taxon>Deinococcus</taxon>
    </lineage>
</organism>
<accession>A0ABQ2FIC3</accession>
<name>A0ABQ2FIC3_9DEIO</name>
<dbReference type="EMBL" id="BMPE01000004">
    <property type="protein sequence ID" value="GGL01169.1"/>
    <property type="molecule type" value="Genomic_DNA"/>
</dbReference>
<dbReference type="Gene3D" id="1.20.120.20">
    <property type="entry name" value="Apolipoprotein"/>
    <property type="match status" value="1"/>
</dbReference>
<evidence type="ECO:0000256" key="2">
    <source>
        <dbReference type="SAM" id="MobiDB-lite"/>
    </source>
</evidence>
<dbReference type="Proteomes" id="UP000604341">
    <property type="component" value="Unassembled WGS sequence"/>
</dbReference>
<evidence type="ECO:0000256" key="1">
    <source>
        <dbReference type="SAM" id="Coils"/>
    </source>
</evidence>
<dbReference type="InterPro" id="IPR025295">
    <property type="entry name" value="eCIS_core_dom"/>
</dbReference>
<dbReference type="Pfam" id="PF13699">
    <property type="entry name" value="eCIS_core"/>
    <property type="match status" value="1"/>
</dbReference>
<gene>
    <name evidence="4" type="ORF">GCM10010844_19500</name>
</gene>
<sequence length="1095" mass="116541">MFELQGATRAKSIQRSSIRRIEVTEQVSPAPLAAPVQRFLGRPTRAQGQVAQPVLRALALQRQEETRLSGAREVVQQQVAALGHVPPVQQLVQPPVPDKPVTPTDWVTVMRARAEGIEGQRLDARTFGEFQTLQRQVAQSLSQGFRADRGEPAARYATYGAHLATLHRHALSAPVSSVVLGLVPPAERVPLQRATDEALQRQMAQEQAALNFDIHMALQRQLVELDAEATQPVLQRIQARRGAGNPLPEAVQRHLEQGLNHDLSRVRIHDDAEADRLAKGVNALAFTTGTDIFFQAGRFNPNTQTGLELLAHEVTHTVQQSQGRVGRGIDPDASLETEARAMGARLAQSGPQFGTKHTPRPRAPLTTAPAASTVQRWGLGDLKKLTATATTHVRGAVQNIQKAAQQRVQKTVARVKKAATPVLKAARQSVTQTLRNAQQLRSQVSARIAKAGQTAREYGRQTLQKVKAKASAAAQQAQQQAAQLRVRAHQLAVRAATAVAHTKQTLQHKAHGLAGTLRQAASTTAAHLRDRAKAAAQTFKTTANRIVNSVKTHAQRTRARAQAIRQSVQKRVATMATTAKTRITALSKAARAKTQSLTRRIGTKSMRALRSVKGGLGKFPKNRPATALLLGGGAAFTAFQAIKQGGARGLWNAVKGKASEAWKWATSTEGKATLARLAVTVGVTVGAAALTGLTGGLAAPLLIMAAGSVAGGALGRLTQNAVLRTDDKYKAKLPLMHGVLDPKTMALDGALGLVMGPGGALAGGIVKGAAGNLGRYALKPIGQGLVQGARRVLGGRIAVNSGSRAALGNTSRLGQRDLMNRLTLVWKDMKQYNAKLARETWTDMQQSLYGSAGVAGRATKDIRSLLGGRKALRTRQFAVARDRISAMDDREVLTLAAQLKLPTQFSLNKLRELVVQGLVKTNHRLVARPIAREARKAALGASRRDLTRAAFGAPRQRGESLSRRLLRGTGNLLTAGPRATYRTILEKDAGWSKAISQGVGTGHLLSSVSNEAAKGAALAAKTEAIKPDGEQQPVNGLKLLTDAVLNSLGFNPDYLSEKALGAGMTDAAKATNAGVGAGGMNDPVQLEDAPQVANP</sequence>
<evidence type="ECO:0000313" key="4">
    <source>
        <dbReference type="EMBL" id="GGL01169.1"/>
    </source>
</evidence>
<protein>
    <recommendedName>
        <fullName evidence="3">eCIS core domain-containing protein</fullName>
    </recommendedName>
</protein>
<reference evidence="5" key="1">
    <citation type="journal article" date="2019" name="Int. J. Syst. Evol. Microbiol.">
        <title>The Global Catalogue of Microorganisms (GCM) 10K type strain sequencing project: providing services to taxonomists for standard genome sequencing and annotation.</title>
        <authorList>
            <consortium name="The Broad Institute Genomics Platform"/>
            <consortium name="The Broad Institute Genome Sequencing Center for Infectious Disease"/>
            <person name="Wu L."/>
            <person name="Ma J."/>
        </authorList>
    </citation>
    <scope>NUCLEOTIDE SEQUENCE [LARGE SCALE GENOMIC DNA]</scope>
    <source>
        <strain evidence="5">JCM 19173</strain>
    </source>
</reference>
<keyword evidence="5" id="KW-1185">Reference proteome</keyword>
<feature type="coiled-coil region" evidence="1">
    <location>
        <begin position="423"/>
        <end position="494"/>
    </location>
</feature>